<evidence type="ECO:0000256" key="5">
    <source>
        <dbReference type="ARBA" id="ARBA00022989"/>
    </source>
</evidence>
<reference evidence="9" key="1">
    <citation type="submission" date="2020-05" db="EMBL/GenBank/DDBJ databases">
        <authorList>
            <person name="Chiriac C."/>
            <person name="Salcher M."/>
            <person name="Ghai R."/>
            <person name="Kavagutti S V."/>
        </authorList>
    </citation>
    <scope>NUCLEOTIDE SEQUENCE</scope>
</reference>
<proteinExistence type="predicted"/>
<keyword evidence="6 7" id="KW-0472">Membrane</keyword>
<evidence type="ECO:0000256" key="6">
    <source>
        <dbReference type="ARBA" id="ARBA00023136"/>
    </source>
</evidence>
<dbReference type="PANTHER" id="PTHR43386">
    <property type="entry name" value="OLIGOPEPTIDE TRANSPORT SYSTEM PERMEASE PROTEIN APPC"/>
    <property type="match status" value="1"/>
</dbReference>
<organism evidence="9">
    <name type="scientific">freshwater metagenome</name>
    <dbReference type="NCBI Taxonomy" id="449393"/>
    <lineage>
        <taxon>unclassified sequences</taxon>
        <taxon>metagenomes</taxon>
        <taxon>ecological metagenomes</taxon>
    </lineage>
</organism>
<dbReference type="PROSITE" id="PS50928">
    <property type="entry name" value="ABC_TM1"/>
    <property type="match status" value="1"/>
</dbReference>
<dbReference type="Pfam" id="PF12911">
    <property type="entry name" value="OppC_N"/>
    <property type="match status" value="1"/>
</dbReference>
<evidence type="ECO:0000256" key="4">
    <source>
        <dbReference type="ARBA" id="ARBA00022692"/>
    </source>
</evidence>
<dbReference type="PANTHER" id="PTHR43386:SF1">
    <property type="entry name" value="D,D-DIPEPTIDE TRANSPORT SYSTEM PERMEASE PROTEIN DDPC-RELATED"/>
    <property type="match status" value="1"/>
</dbReference>
<dbReference type="GO" id="GO:0005886">
    <property type="term" value="C:plasma membrane"/>
    <property type="evidence" value="ECO:0007669"/>
    <property type="project" value="UniProtKB-SubCell"/>
</dbReference>
<feature type="transmembrane region" description="Helical" evidence="7">
    <location>
        <begin position="152"/>
        <end position="174"/>
    </location>
</feature>
<feature type="transmembrane region" description="Helical" evidence="7">
    <location>
        <begin position="186"/>
        <end position="205"/>
    </location>
</feature>
<dbReference type="AlphaFoldDB" id="A0A6J7H7M5"/>
<dbReference type="InterPro" id="IPR035906">
    <property type="entry name" value="MetI-like_sf"/>
</dbReference>
<feature type="transmembrane region" description="Helical" evidence="7">
    <location>
        <begin position="40"/>
        <end position="62"/>
    </location>
</feature>
<evidence type="ECO:0000256" key="2">
    <source>
        <dbReference type="ARBA" id="ARBA00022448"/>
    </source>
</evidence>
<dbReference type="InterPro" id="IPR050366">
    <property type="entry name" value="BP-dependent_transpt_permease"/>
</dbReference>
<evidence type="ECO:0000256" key="1">
    <source>
        <dbReference type="ARBA" id="ARBA00004651"/>
    </source>
</evidence>
<dbReference type="CDD" id="cd06261">
    <property type="entry name" value="TM_PBP2"/>
    <property type="match status" value="1"/>
</dbReference>
<keyword evidence="2" id="KW-0813">Transport</keyword>
<keyword evidence="3" id="KW-1003">Cell membrane</keyword>
<feature type="transmembrane region" description="Helical" evidence="7">
    <location>
        <begin position="290"/>
        <end position="312"/>
    </location>
</feature>
<dbReference type="EMBL" id="CAFBMR010000025">
    <property type="protein sequence ID" value="CAB4911719.1"/>
    <property type="molecule type" value="Genomic_DNA"/>
</dbReference>
<gene>
    <name evidence="9" type="ORF">UFOPK3610_00847</name>
</gene>
<evidence type="ECO:0000256" key="3">
    <source>
        <dbReference type="ARBA" id="ARBA00022475"/>
    </source>
</evidence>
<dbReference type="InterPro" id="IPR000515">
    <property type="entry name" value="MetI-like"/>
</dbReference>
<dbReference type="Pfam" id="PF00528">
    <property type="entry name" value="BPD_transp_1"/>
    <property type="match status" value="1"/>
</dbReference>
<dbReference type="GO" id="GO:0055085">
    <property type="term" value="P:transmembrane transport"/>
    <property type="evidence" value="ECO:0007669"/>
    <property type="project" value="InterPro"/>
</dbReference>
<protein>
    <submittedName>
        <fullName evidence="9">Unannotated protein</fullName>
    </submittedName>
</protein>
<dbReference type="InterPro" id="IPR025966">
    <property type="entry name" value="OppC_N"/>
</dbReference>
<dbReference type="Gene3D" id="1.10.3720.10">
    <property type="entry name" value="MetI-like"/>
    <property type="match status" value="1"/>
</dbReference>
<dbReference type="SUPFAM" id="SSF161098">
    <property type="entry name" value="MetI-like"/>
    <property type="match status" value="1"/>
</dbReference>
<feature type="transmembrane region" description="Helical" evidence="7">
    <location>
        <begin position="240"/>
        <end position="270"/>
    </location>
</feature>
<feature type="transmembrane region" description="Helical" evidence="7">
    <location>
        <begin position="114"/>
        <end position="140"/>
    </location>
</feature>
<comment type="subcellular location">
    <subcellularLocation>
        <location evidence="1">Cell membrane</location>
        <topology evidence="1">Multi-pass membrane protein</topology>
    </subcellularLocation>
</comment>
<feature type="domain" description="ABC transmembrane type-1" evidence="8">
    <location>
        <begin position="110"/>
        <end position="312"/>
    </location>
</feature>
<keyword evidence="4 7" id="KW-0812">Transmembrane</keyword>
<sequence length="326" mass="35072">MAIDVAVPSTPIPAPEVAGRSLRQLAWARFRKDRAAMTSLGVLAFLFLIAIFAPLICSWIGVDPYTFNSSAISDDGGKPVGAWGGISWQHPFGVEWGTGRDIFARLLYGLRISLMISIIATTITVVLGTFFGIVSGYAGGKTDAILGRFMDLILAFPFLLIVLALSGAFTQRITALGVPEGNASRIVYLILIFSLFGWPYLSRIIRGQVLSLREREFVESATAMGASGRRILFKEILPNLWAPILVYASLTLPTYIGAEAALSFLGVGILPPEPSFGAILADSVNYFKLVPSYLFIPGGILAILVVTFNLVGDGVRDALDPRAARS</sequence>
<name>A0A6J7H7M5_9ZZZZ</name>
<accession>A0A6J7H7M5</accession>
<evidence type="ECO:0000256" key="7">
    <source>
        <dbReference type="SAM" id="Phobius"/>
    </source>
</evidence>
<evidence type="ECO:0000313" key="9">
    <source>
        <dbReference type="EMBL" id="CAB4911719.1"/>
    </source>
</evidence>
<keyword evidence="5 7" id="KW-1133">Transmembrane helix</keyword>
<evidence type="ECO:0000259" key="8">
    <source>
        <dbReference type="PROSITE" id="PS50928"/>
    </source>
</evidence>